<sequence>MAGLSAETAVERHYGRNGLPVVGRRWRGRGGEIDLIAADGDGLVFVEVKKAQTHDAALWRVTRRQAQRIMDAATEFVGAMPKGLLTAMRFDIATVDAHGEVRIVENAFAGY</sequence>
<dbReference type="InterPro" id="IPR011856">
    <property type="entry name" value="tRNA_endonuc-like_dom_sf"/>
</dbReference>
<dbReference type="InterPro" id="IPR011335">
    <property type="entry name" value="Restrct_endonuc-II-like"/>
</dbReference>
<keyword evidence="3" id="KW-1185">Reference proteome</keyword>
<dbReference type="OrthoDB" id="9812968at2"/>
<dbReference type="InterPro" id="IPR003509">
    <property type="entry name" value="UPF0102_YraN-like"/>
</dbReference>
<protein>
    <submittedName>
        <fullName evidence="2">Uncharacterized protein</fullName>
    </submittedName>
</protein>
<comment type="caution">
    <text evidence="2">The sequence shown here is derived from an EMBL/GenBank/DDBJ whole genome shotgun (WGS) entry which is preliminary data.</text>
</comment>
<dbReference type="EMBL" id="VFFF01000002">
    <property type="protein sequence ID" value="TNY31693.1"/>
    <property type="molecule type" value="Genomic_DNA"/>
</dbReference>
<dbReference type="PANTHER" id="PTHR34039">
    <property type="entry name" value="UPF0102 PROTEIN YRAN"/>
    <property type="match status" value="1"/>
</dbReference>
<evidence type="ECO:0000256" key="1">
    <source>
        <dbReference type="ARBA" id="ARBA00006738"/>
    </source>
</evidence>
<evidence type="ECO:0000313" key="2">
    <source>
        <dbReference type="EMBL" id="TNY31693.1"/>
    </source>
</evidence>
<dbReference type="PANTHER" id="PTHR34039:SF1">
    <property type="entry name" value="UPF0102 PROTEIN YRAN"/>
    <property type="match status" value="1"/>
</dbReference>
<comment type="similarity">
    <text evidence="1">Belongs to the UPF0102 family.</text>
</comment>
<evidence type="ECO:0000313" key="3">
    <source>
        <dbReference type="Proteomes" id="UP000314011"/>
    </source>
</evidence>
<accession>A0A5C5GAU7</accession>
<dbReference type="AlphaFoldDB" id="A0A5C5GAU7"/>
<dbReference type="Pfam" id="PF02021">
    <property type="entry name" value="UPF0102"/>
    <property type="match status" value="1"/>
</dbReference>
<name>A0A5C5GAU7_9RHOB</name>
<organism evidence="2 3">
    <name type="scientific">Pelagovum pacificum</name>
    <dbReference type="NCBI Taxonomy" id="2588711"/>
    <lineage>
        <taxon>Bacteria</taxon>
        <taxon>Pseudomonadati</taxon>
        <taxon>Pseudomonadota</taxon>
        <taxon>Alphaproteobacteria</taxon>
        <taxon>Rhodobacterales</taxon>
        <taxon>Paracoccaceae</taxon>
        <taxon>Pelagovum</taxon>
    </lineage>
</organism>
<reference evidence="2 3" key="1">
    <citation type="submission" date="2019-06" db="EMBL/GenBank/DDBJ databases">
        <title>Genome of new Rhodobacteraceae sp. SM1903.</title>
        <authorList>
            <person name="Ren X."/>
        </authorList>
    </citation>
    <scope>NUCLEOTIDE SEQUENCE [LARGE SCALE GENOMIC DNA]</scope>
    <source>
        <strain evidence="2 3">SM1903</strain>
    </source>
</reference>
<dbReference type="GO" id="GO:0003676">
    <property type="term" value="F:nucleic acid binding"/>
    <property type="evidence" value="ECO:0007669"/>
    <property type="project" value="InterPro"/>
</dbReference>
<gene>
    <name evidence="2" type="ORF">FHY64_15485</name>
</gene>
<dbReference type="RefSeq" id="WP_140196377.1">
    <property type="nucleotide sequence ID" value="NZ_VFFF01000002.1"/>
</dbReference>
<dbReference type="Proteomes" id="UP000314011">
    <property type="component" value="Unassembled WGS sequence"/>
</dbReference>
<dbReference type="Gene3D" id="3.40.1350.10">
    <property type="match status" value="1"/>
</dbReference>
<dbReference type="SUPFAM" id="SSF52980">
    <property type="entry name" value="Restriction endonuclease-like"/>
    <property type="match status" value="1"/>
</dbReference>
<proteinExistence type="inferred from homology"/>